<gene>
    <name evidence="1" type="ORF">HCN56_20610</name>
</gene>
<proteinExistence type="predicted"/>
<name>A0A7X6I145_9ACTN</name>
<reference evidence="1 2" key="1">
    <citation type="submission" date="2020-03" db="EMBL/GenBank/DDBJ databases">
        <title>Draft genome of Streptomyces sp. ventii, isolated from the Axial Seamount in the Pacific Ocean, and resequencing of the two type strains Streptomyces lonarensis strain NCL 716 and Streptomyces bohaiensis strain 11A07.</title>
        <authorList>
            <person name="Loughran R.M."/>
            <person name="Pfannmuller K.M."/>
            <person name="Wasson B.J."/>
            <person name="Deadmond M.C."/>
            <person name="Paddock B.E."/>
            <person name="Koyack M.J."/>
            <person name="Gallegos D.A."/>
            <person name="Mitchell E.A."/>
            <person name="Ushijima B."/>
            <person name="Saw J.H."/>
            <person name="Mcphail K.L."/>
            <person name="Videau P."/>
        </authorList>
    </citation>
    <scope>NUCLEOTIDE SEQUENCE [LARGE SCALE GENOMIC DNA]</scope>
    <source>
        <strain evidence="1 2">NCL716</strain>
    </source>
</reference>
<evidence type="ECO:0000313" key="2">
    <source>
        <dbReference type="Proteomes" id="UP000578686"/>
    </source>
</evidence>
<accession>A0A7X6I145</accession>
<dbReference type="EMBL" id="JAAVJD010000215">
    <property type="protein sequence ID" value="NJQ07919.1"/>
    <property type="molecule type" value="Genomic_DNA"/>
</dbReference>
<protein>
    <submittedName>
        <fullName evidence="1">Uncharacterized protein</fullName>
    </submittedName>
</protein>
<sequence>MHVPRTLTTLSFAAFCGYRRGAYLDYATLRLGSARAGRIVVDATFADLAREWGKVLSSESPAAAAWRFLTARTEQAARAGREAERSGRRPGLSARHADAVSLVHCLRLSTDEAADLIGVPRTRLLADLRAAERRLTPQQHSCGIFQP</sequence>
<comment type="caution">
    <text evidence="1">The sequence shown here is derived from an EMBL/GenBank/DDBJ whole genome shotgun (WGS) entry which is preliminary data.</text>
</comment>
<dbReference type="RefSeq" id="WP_167973323.1">
    <property type="nucleotide sequence ID" value="NZ_BHZG01000490.1"/>
</dbReference>
<dbReference type="Proteomes" id="UP000578686">
    <property type="component" value="Unassembled WGS sequence"/>
</dbReference>
<organism evidence="1 2">
    <name type="scientific">Streptomyces lonarensis</name>
    <dbReference type="NCBI Taxonomy" id="700599"/>
    <lineage>
        <taxon>Bacteria</taxon>
        <taxon>Bacillati</taxon>
        <taxon>Actinomycetota</taxon>
        <taxon>Actinomycetes</taxon>
        <taxon>Kitasatosporales</taxon>
        <taxon>Streptomycetaceae</taxon>
        <taxon>Streptomyces</taxon>
    </lineage>
</organism>
<dbReference type="AlphaFoldDB" id="A0A7X6I145"/>
<keyword evidence="2" id="KW-1185">Reference proteome</keyword>
<evidence type="ECO:0000313" key="1">
    <source>
        <dbReference type="EMBL" id="NJQ07919.1"/>
    </source>
</evidence>